<dbReference type="EMBL" id="MPDH01000001">
    <property type="protein sequence ID" value="PNP95040.1"/>
    <property type="molecule type" value="Genomic_DNA"/>
</dbReference>
<gene>
    <name evidence="1" type="ORF">BMT55_01450</name>
</gene>
<comment type="caution">
    <text evidence="1">The sequence shown here is derived from an EMBL/GenBank/DDBJ whole genome shotgun (WGS) entry which is preliminary data.</text>
</comment>
<evidence type="ECO:0000313" key="1">
    <source>
        <dbReference type="EMBL" id="PNP95040.1"/>
    </source>
</evidence>
<organism evidence="1 2">
    <name type="scientific">Listeria newyorkensis</name>
    <dbReference type="NCBI Taxonomy" id="1497681"/>
    <lineage>
        <taxon>Bacteria</taxon>
        <taxon>Bacillati</taxon>
        <taxon>Bacillota</taxon>
        <taxon>Bacilli</taxon>
        <taxon>Bacillales</taxon>
        <taxon>Listeriaceae</taxon>
        <taxon>Listeria</taxon>
    </lineage>
</organism>
<evidence type="ECO:0000313" key="2">
    <source>
        <dbReference type="Proteomes" id="UP000236500"/>
    </source>
</evidence>
<dbReference type="Proteomes" id="UP000236500">
    <property type="component" value="Unassembled WGS sequence"/>
</dbReference>
<protein>
    <recommendedName>
        <fullName evidence="3">Transcriptional regulator, AbiEi antitoxin, Type IV TA system</fullName>
    </recommendedName>
</protein>
<proteinExistence type="predicted"/>
<evidence type="ECO:0008006" key="3">
    <source>
        <dbReference type="Google" id="ProtNLM"/>
    </source>
</evidence>
<dbReference type="InterPro" id="IPR045738">
    <property type="entry name" value="DUF6088"/>
</dbReference>
<name>A0ABX4XRX7_9LIST</name>
<reference evidence="1 2" key="1">
    <citation type="submission" date="2016-11" db="EMBL/GenBank/DDBJ databases">
        <title>Whole Genome Sequence of Listeria newyorkensis.</title>
        <authorList>
            <person name="Frink S."/>
            <person name="Morales C."/>
            <person name="Kiang D."/>
        </authorList>
    </citation>
    <scope>NUCLEOTIDE SEQUENCE [LARGE SCALE GENOMIC DNA]</scope>
    <source>
        <strain evidence="1 2">F1604011-044</strain>
    </source>
</reference>
<sequence length="220" mass="25640">MEKMAIREILLDEYGYNEPIVTTNMSKQNFGLKPDSLRRNINRLVEKKEMARFCDGVYYFPKWNEMLQQNTQVSERVVIERKYIQDKTERYGYFSGLALANELQLTTQVPAVLEIVTENNASKKRTVMLKNTPLTLKKARVPITFENYKVLQVFDLLTDKVSYNEVPKEIMIDRLKAYLEDVTLSEAEIIEIIAKYPSKTSKELIETGLYHALIQGQRDV</sequence>
<accession>A0ABX4XRX7</accession>
<dbReference type="Pfam" id="PF19570">
    <property type="entry name" value="DUF6088"/>
    <property type="match status" value="1"/>
</dbReference>
<keyword evidence="2" id="KW-1185">Reference proteome</keyword>